<keyword evidence="1" id="KW-0732">Signal</keyword>
<dbReference type="Proteomes" id="UP000436822">
    <property type="component" value="Unassembled WGS sequence"/>
</dbReference>
<name>A0A6N6JH16_9RHOB</name>
<feature type="domain" description="Cytochrome P460" evidence="2">
    <location>
        <begin position="67"/>
        <end position="183"/>
    </location>
</feature>
<organism evidence="3 4">
    <name type="scientific">Litoreibacter roseus</name>
    <dbReference type="NCBI Taxonomy" id="2601869"/>
    <lineage>
        <taxon>Bacteria</taxon>
        <taxon>Pseudomonadati</taxon>
        <taxon>Pseudomonadota</taxon>
        <taxon>Alphaproteobacteria</taxon>
        <taxon>Rhodobacterales</taxon>
        <taxon>Roseobacteraceae</taxon>
        <taxon>Litoreibacter</taxon>
    </lineage>
</organism>
<dbReference type="OrthoDB" id="34396at2"/>
<dbReference type="RefSeq" id="WP_159807044.1">
    <property type="nucleotide sequence ID" value="NZ_BLJE01000002.1"/>
</dbReference>
<protein>
    <recommendedName>
        <fullName evidence="2">Cytochrome P460 domain-containing protein</fullName>
    </recommendedName>
</protein>
<sequence>MNFRRFFTAAIIATAATTAVAQAADCTVNAADPFDLGEADVTELYACIEGKMAEGYAKEGHEIGTAFRSWTVTSTRPAVAGAHGNRLLQTFANDIAAEQYLKFEEEGVVMPVGAVLAKESIKITKKQTGRVGPLFTMTKLETGAAPDAGDWLYGGVQPNGKVMKVKQSFCHDCHSAWETQDMLAYPLEEVRISN</sequence>
<gene>
    <name evidence="3" type="ORF">KIN_23310</name>
</gene>
<evidence type="ECO:0000259" key="2">
    <source>
        <dbReference type="Pfam" id="PF16694"/>
    </source>
</evidence>
<accession>A0A6N6JH16</accession>
<comment type="caution">
    <text evidence="3">The sequence shown here is derived from an EMBL/GenBank/DDBJ whole genome shotgun (WGS) entry which is preliminary data.</text>
</comment>
<reference evidence="3 4" key="1">
    <citation type="submission" date="2019-12" db="EMBL/GenBank/DDBJ databases">
        <title>Litoreibacter badius sp. nov., a novel bacteriochlorophyll a-containing bacterium in the genus Litoreibacter.</title>
        <authorList>
            <person name="Kanamuro M."/>
            <person name="Takabe Y."/>
            <person name="Mori K."/>
            <person name="Takaichi S."/>
            <person name="Hanada S."/>
        </authorList>
    </citation>
    <scope>NUCLEOTIDE SEQUENCE [LARGE SCALE GENOMIC DNA]</scope>
    <source>
        <strain evidence="3 4">K6</strain>
    </source>
</reference>
<dbReference type="InterPro" id="IPR032033">
    <property type="entry name" value="Cytochrome_P460"/>
</dbReference>
<dbReference type="CDD" id="cd20716">
    <property type="entry name" value="cyt_P460_fam"/>
    <property type="match status" value="1"/>
</dbReference>
<keyword evidence="4" id="KW-1185">Reference proteome</keyword>
<proteinExistence type="predicted"/>
<evidence type="ECO:0000313" key="3">
    <source>
        <dbReference type="EMBL" id="GFE65257.1"/>
    </source>
</evidence>
<dbReference type="AlphaFoldDB" id="A0A6N6JH16"/>
<feature type="signal peptide" evidence="1">
    <location>
        <begin position="1"/>
        <end position="23"/>
    </location>
</feature>
<dbReference type="Pfam" id="PF16694">
    <property type="entry name" value="Cytochrome_P460"/>
    <property type="match status" value="1"/>
</dbReference>
<feature type="chain" id="PRO_5026784619" description="Cytochrome P460 domain-containing protein" evidence="1">
    <location>
        <begin position="24"/>
        <end position="194"/>
    </location>
</feature>
<evidence type="ECO:0000313" key="4">
    <source>
        <dbReference type="Proteomes" id="UP000436822"/>
    </source>
</evidence>
<dbReference type="InterPro" id="IPR038142">
    <property type="entry name" value="Cytochrome_P460_sp"/>
</dbReference>
<dbReference type="Gene3D" id="3.50.70.20">
    <property type="entry name" value="Cytochrome P460"/>
    <property type="match status" value="1"/>
</dbReference>
<evidence type="ECO:0000256" key="1">
    <source>
        <dbReference type="SAM" id="SignalP"/>
    </source>
</evidence>
<dbReference type="EMBL" id="BLJE01000002">
    <property type="protein sequence ID" value="GFE65257.1"/>
    <property type="molecule type" value="Genomic_DNA"/>
</dbReference>